<sequence length="70" mass="7301">MHDAARVTLIRAENGDDRGQGRTMFENNAYASGDGGGILMASWVKVETSLPTSLPVANSGATIASVHLTL</sequence>
<evidence type="ECO:0000313" key="2">
    <source>
        <dbReference type="Proteomes" id="UP000837857"/>
    </source>
</evidence>
<dbReference type="EMBL" id="OW152822">
    <property type="protein sequence ID" value="CAH2036912.1"/>
    <property type="molecule type" value="Genomic_DNA"/>
</dbReference>
<gene>
    <name evidence="1" type="ORF">IPOD504_LOCUS931</name>
</gene>
<accession>A0ABN8HS11</accession>
<reference evidence="1" key="1">
    <citation type="submission" date="2022-03" db="EMBL/GenBank/DDBJ databases">
        <authorList>
            <person name="Martin H S."/>
        </authorList>
    </citation>
    <scope>NUCLEOTIDE SEQUENCE</scope>
</reference>
<name>A0ABN8HS11_9NEOP</name>
<protein>
    <submittedName>
        <fullName evidence="1">Uncharacterized protein</fullName>
    </submittedName>
</protein>
<dbReference type="Proteomes" id="UP000837857">
    <property type="component" value="Chromosome 10"/>
</dbReference>
<feature type="non-terminal residue" evidence="1">
    <location>
        <position position="1"/>
    </location>
</feature>
<evidence type="ECO:0000313" key="1">
    <source>
        <dbReference type="EMBL" id="CAH2036912.1"/>
    </source>
</evidence>
<proteinExistence type="predicted"/>
<organism evidence="1 2">
    <name type="scientific">Iphiclides podalirius</name>
    <name type="common">scarce swallowtail</name>
    <dbReference type="NCBI Taxonomy" id="110791"/>
    <lineage>
        <taxon>Eukaryota</taxon>
        <taxon>Metazoa</taxon>
        <taxon>Ecdysozoa</taxon>
        <taxon>Arthropoda</taxon>
        <taxon>Hexapoda</taxon>
        <taxon>Insecta</taxon>
        <taxon>Pterygota</taxon>
        <taxon>Neoptera</taxon>
        <taxon>Endopterygota</taxon>
        <taxon>Lepidoptera</taxon>
        <taxon>Glossata</taxon>
        <taxon>Ditrysia</taxon>
        <taxon>Papilionoidea</taxon>
        <taxon>Papilionidae</taxon>
        <taxon>Papilioninae</taxon>
        <taxon>Iphiclides</taxon>
    </lineage>
</organism>
<keyword evidence="2" id="KW-1185">Reference proteome</keyword>